<dbReference type="InterPro" id="IPR032694">
    <property type="entry name" value="CopC/D"/>
</dbReference>
<evidence type="ECO:0000256" key="3">
    <source>
        <dbReference type="ARBA" id="ARBA00022723"/>
    </source>
</evidence>
<dbReference type="SUPFAM" id="SSF81296">
    <property type="entry name" value="E set domains"/>
    <property type="match status" value="1"/>
</dbReference>
<accession>A0A108A0Q8</accession>
<dbReference type="Pfam" id="PF04234">
    <property type="entry name" value="CopC"/>
    <property type="match status" value="1"/>
</dbReference>
<dbReference type="InterPro" id="IPR014755">
    <property type="entry name" value="Cu-Rt/internalin_Ig-like"/>
</dbReference>
<dbReference type="InterPro" id="IPR014756">
    <property type="entry name" value="Ig_E-set"/>
</dbReference>
<evidence type="ECO:0000256" key="1">
    <source>
        <dbReference type="ARBA" id="ARBA00004418"/>
    </source>
</evidence>
<evidence type="ECO:0000256" key="4">
    <source>
        <dbReference type="ARBA" id="ARBA00022729"/>
    </source>
</evidence>
<dbReference type="NCBIfam" id="NF033814">
    <property type="entry name" value="copper_CopC"/>
    <property type="match status" value="1"/>
</dbReference>
<dbReference type="InterPro" id="IPR047685">
    <property type="entry name" value="CopC-like"/>
</dbReference>
<dbReference type="GO" id="GO:0006825">
    <property type="term" value="P:copper ion transport"/>
    <property type="evidence" value="ECO:0007669"/>
    <property type="project" value="InterPro"/>
</dbReference>
<keyword evidence="3" id="KW-0479">Metal-binding</keyword>
<evidence type="ECO:0000256" key="2">
    <source>
        <dbReference type="ARBA" id="ARBA00010509"/>
    </source>
</evidence>
<dbReference type="Proteomes" id="UP000068603">
    <property type="component" value="Unassembled WGS sequence"/>
</dbReference>
<name>A0A108A0Q8_9BURK</name>
<dbReference type="PANTHER" id="PTHR34820">
    <property type="entry name" value="INNER MEMBRANE PROTEIN YEBZ"/>
    <property type="match status" value="1"/>
</dbReference>
<comment type="caution">
    <text evidence="7">The sequence shown here is derived from an EMBL/GenBank/DDBJ whole genome shotgun (WGS) entry which is preliminary data.</text>
</comment>
<dbReference type="GO" id="GO:0042597">
    <property type="term" value="C:periplasmic space"/>
    <property type="evidence" value="ECO:0007669"/>
    <property type="project" value="UniProtKB-SubCell"/>
</dbReference>
<dbReference type="STRING" id="1503054.WT74_17635"/>
<dbReference type="GO" id="GO:0046688">
    <property type="term" value="P:response to copper ion"/>
    <property type="evidence" value="ECO:0007669"/>
    <property type="project" value="InterPro"/>
</dbReference>
<dbReference type="PANTHER" id="PTHR34820:SF4">
    <property type="entry name" value="INNER MEMBRANE PROTEIN YEBZ"/>
    <property type="match status" value="1"/>
</dbReference>
<reference evidence="7 8" key="1">
    <citation type="submission" date="2015-11" db="EMBL/GenBank/DDBJ databases">
        <title>Expanding the genomic diversity of Burkholderia species for the development of highly accurate diagnostics.</title>
        <authorList>
            <person name="Sahl J."/>
            <person name="Keim P."/>
            <person name="Wagner D."/>
        </authorList>
    </citation>
    <scope>NUCLEOTIDE SEQUENCE [LARGE SCALE GENOMIC DNA]</scope>
    <source>
        <strain evidence="7 8">MSMB1960WGS</strain>
    </source>
</reference>
<dbReference type="EMBL" id="LPHB01000019">
    <property type="protein sequence ID" value="KWA66466.1"/>
    <property type="molecule type" value="Genomic_DNA"/>
</dbReference>
<evidence type="ECO:0000313" key="8">
    <source>
        <dbReference type="Proteomes" id="UP000068603"/>
    </source>
</evidence>
<keyword evidence="5" id="KW-0574">Periplasm</keyword>
<proteinExistence type="inferred from homology"/>
<evidence type="ECO:0000256" key="6">
    <source>
        <dbReference type="ARBA" id="ARBA00023008"/>
    </source>
</evidence>
<dbReference type="Gene3D" id="2.60.40.1220">
    <property type="match status" value="1"/>
</dbReference>
<evidence type="ECO:0000256" key="5">
    <source>
        <dbReference type="ARBA" id="ARBA00022764"/>
    </source>
</evidence>
<dbReference type="GO" id="GO:0005507">
    <property type="term" value="F:copper ion binding"/>
    <property type="evidence" value="ECO:0007669"/>
    <property type="project" value="InterPro"/>
</dbReference>
<dbReference type="InterPro" id="IPR007348">
    <property type="entry name" value="CopC_dom"/>
</dbReference>
<comment type="subcellular location">
    <subcellularLocation>
        <location evidence="1">Periplasm</location>
    </subcellularLocation>
</comment>
<comment type="similarity">
    <text evidence="2">Belongs to the CopC family.</text>
</comment>
<evidence type="ECO:0000313" key="7">
    <source>
        <dbReference type="EMBL" id="KWA66466.1"/>
    </source>
</evidence>
<keyword evidence="6" id="KW-0186">Copper</keyword>
<dbReference type="GO" id="GO:0005886">
    <property type="term" value="C:plasma membrane"/>
    <property type="evidence" value="ECO:0007669"/>
    <property type="project" value="TreeGrafter"/>
</dbReference>
<dbReference type="AlphaFoldDB" id="A0A108A0Q8"/>
<keyword evidence="4" id="KW-0732">Signal</keyword>
<organism evidence="7">
    <name type="scientific">Burkholderia stagnalis</name>
    <dbReference type="NCBI Taxonomy" id="1503054"/>
    <lineage>
        <taxon>Bacteria</taxon>
        <taxon>Pseudomonadati</taxon>
        <taxon>Pseudomonadota</taxon>
        <taxon>Betaproteobacteria</taxon>
        <taxon>Burkholderiales</taxon>
        <taxon>Burkholderiaceae</taxon>
        <taxon>Burkholderia</taxon>
        <taxon>Burkholderia cepacia complex</taxon>
    </lineage>
</organism>
<protein>
    <submittedName>
        <fullName evidence="7">Copper resistance protein CopC</fullName>
    </submittedName>
</protein>
<gene>
    <name evidence="7" type="ORF">WT44_05220</name>
</gene>
<sequence>MKTSTLTHLAALATGALLALAPLAASAHGKLERASPAAGSTVEAAPDTLRLTFNEDLEAAFSTIVVADANGTAVTQDKARVDASAPRVMTVAVPKLATGTYTVRWAVMTADAHKTRGTYTFTVK</sequence>
<dbReference type="RefSeq" id="WP_059924018.1">
    <property type="nucleotide sequence ID" value="NZ_LOZS01000097.1"/>
</dbReference>